<accession>A0A222ECA7</accession>
<evidence type="ECO:0000313" key="2">
    <source>
        <dbReference type="EMBL" id="ASP23730.1"/>
    </source>
</evidence>
<gene>
    <name evidence="2" type="ORF">ANTHELSMS3_04631</name>
</gene>
<organism evidence="2 3">
    <name type="scientific">Antarctobacter heliothermus</name>
    <dbReference type="NCBI Taxonomy" id="74033"/>
    <lineage>
        <taxon>Bacteria</taxon>
        <taxon>Pseudomonadati</taxon>
        <taxon>Pseudomonadota</taxon>
        <taxon>Alphaproteobacteria</taxon>
        <taxon>Rhodobacterales</taxon>
        <taxon>Roseobacteraceae</taxon>
        <taxon>Antarctobacter</taxon>
    </lineage>
</organism>
<dbReference type="SUPFAM" id="SSF52096">
    <property type="entry name" value="ClpP/crotonase"/>
    <property type="match status" value="1"/>
</dbReference>
<keyword evidence="2" id="KW-0614">Plasmid</keyword>
<dbReference type="EMBL" id="CP022543">
    <property type="protein sequence ID" value="ASP23730.1"/>
    <property type="molecule type" value="Genomic_DNA"/>
</dbReference>
<dbReference type="KEGG" id="aht:ANTHELSMS3_04631"/>
<proteinExistence type="predicted"/>
<dbReference type="InterPro" id="IPR029045">
    <property type="entry name" value="ClpP/crotonase-like_dom_sf"/>
</dbReference>
<evidence type="ECO:0000256" key="1">
    <source>
        <dbReference type="SAM" id="SignalP"/>
    </source>
</evidence>
<dbReference type="Gene3D" id="3.90.226.10">
    <property type="entry name" value="2-enoyl-CoA Hydratase, Chain A, domain 1"/>
    <property type="match status" value="1"/>
</dbReference>
<protein>
    <submittedName>
        <fullName evidence="2">Uncharacterized protein</fullName>
    </submittedName>
</protein>
<dbReference type="Proteomes" id="UP000203589">
    <property type="component" value="Plasmid pSMS3-3"/>
</dbReference>
<evidence type="ECO:0000313" key="3">
    <source>
        <dbReference type="Proteomes" id="UP000203589"/>
    </source>
</evidence>
<keyword evidence="1" id="KW-0732">Signal</keyword>
<dbReference type="OrthoDB" id="7838311at2"/>
<keyword evidence="3" id="KW-1185">Reference proteome</keyword>
<feature type="chain" id="PRO_5012533239" evidence="1">
    <location>
        <begin position="20"/>
        <end position="348"/>
    </location>
</feature>
<reference evidence="2 3" key="1">
    <citation type="submission" date="2017-07" db="EMBL/GenBank/DDBJ databases">
        <title>Genome Sequence of Antarctobacter heliothermus Strain SMS3 Isolated from a culture of the Diatom Skeletonema marinoi.</title>
        <authorList>
            <person name="Topel M."/>
            <person name="Pinder M.I.M."/>
            <person name="Johansson O.N."/>
            <person name="Kourtchenko O."/>
            <person name="Godhe A."/>
            <person name="Clarke A.K."/>
        </authorList>
    </citation>
    <scope>NUCLEOTIDE SEQUENCE [LARGE SCALE GENOMIC DNA]</scope>
    <source>
        <strain evidence="2 3">SMS3</strain>
        <plasmid evidence="3">Plasmid psms3-3</plasmid>
    </source>
</reference>
<feature type="signal peptide" evidence="1">
    <location>
        <begin position="1"/>
        <end position="19"/>
    </location>
</feature>
<geneLocation type="plasmid" evidence="3">
    <name>psms3-3</name>
</geneLocation>
<sequence>MVRFTLLLTLLFASPVRSAQLEFFGLQGYQQPAYSFPDPMRPCTHRISGKFQTGDADRMIPVLKSSFNRLEVKQNRDTPNWSNAVVCLNSPGGSLIEALKLADFFRSELVGTKLEMGANCESACSLLFMSGSYFGDGINGKWRIMHPAAQLGFHAPSLDIIPGRYTEEDINFAYAIALRTISITIRQLVQNKNFEDGVHLSPSLMASMLETPSDQMLFVETVDQAGRWGIQIGPINYEGVLLAEADFRQSCKNRVAWERDESALEIQNYGDFVYYETSEKPTWSGSTDGPSTSLQVIYDEQGYSGDGACTFTVNQSLENDPTARISAKASRLALDIFDPRRRIDSLPY</sequence>
<dbReference type="RefSeq" id="WP_157733671.1">
    <property type="nucleotide sequence ID" value="NZ_CP022543.1"/>
</dbReference>
<dbReference type="AlphaFoldDB" id="A0A222ECA7"/>
<name>A0A222ECA7_9RHOB</name>